<reference evidence="1 2" key="1">
    <citation type="submission" date="2017-08" db="EMBL/GenBank/DDBJ databases">
        <title>The strain WRN001 was isolated from Binhai saline alkaline soil, Tianjin, China.</title>
        <authorList>
            <person name="Liu D."/>
            <person name="Zhang G."/>
        </authorList>
    </citation>
    <scope>NUCLEOTIDE SEQUENCE [LARGE SCALE GENOMIC DNA]</scope>
    <source>
        <strain evidence="1 2">WN019</strain>
    </source>
</reference>
<comment type="caution">
    <text evidence="1">The sequence shown here is derived from an EMBL/GenBank/DDBJ whole genome shotgun (WGS) entry which is preliminary data.</text>
</comment>
<organism evidence="1 2">
    <name type="scientific">Halorubrum salipaludis</name>
    <dbReference type="NCBI Taxonomy" id="2032630"/>
    <lineage>
        <taxon>Archaea</taxon>
        <taxon>Methanobacteriati</taxon>
        <taxon>Methanobacteriota</taxon>
        <taxon>Stenosarchaea group</taxon>
        <taxon>Halobacteria</taxon>
        <taxon>Halobacteriales</taxon>
        <taxon>Haloferacaceae</taxon>
        <taxon>Halorubrum</taxon>
    </lineage>
</organism>
<name>A0A2A2F6K4_9EURY</name>
<proteinExistence type="predicted"/>
<evidence type="ECO:0000313" key="1">
    <source>
        <dbReference type="EMBL" id="PAU80279.1"/>
    </source>
</evidence>
<sequence>MANSRRPIAPAEENVLNHLEAYLEELGDTNPLTREIAITYLEDHGIKPADGRDIIKQLLLKGYLYEVGDEIRIPPRS</sequence>
<dbReference type="GeneID" id="301689561"/>
<dbReference type="Proteomes" id="UP000218083">
    <property type="component" value="Unassembled WGS sequence"/>
</dbReference>
<dbReference type="AlphaFoldDB" id="A0A2A2F6K4"/>
<dbReference type="EMBL" id="NSKC01000012">
    <property type="protein sequence ID" value="PAU80279.1"/>
    <property type="molecule type" value="Genomic_DNA"/>
</dbReference>
<keyword evidence="2" id="KW-1185">Reference proteome</keyword>
<dbReference type="RefSeq" id="WP_095638115.1">
    <property type="nucleotide sequence ID" value="NZ_NSKC01000012.1"/>
</dbReference>
<accession>A0A2A2F6K4</accession>
<protein>
    <submittedName>
        <fullName evidence="1">Uncharacterized protein</fullName>
    </submittedName>
</protein>
<evidence type="ECO:0000313" key="2">
    <source>
        <dbReference type="Proteomes" id="UP000218083"/>
    </source>
</evidence>
<gene>
    <name evidence="1" type="ORF">CK500_15565</name>
</gene>